<evidence type="ECO:0000256" key="1">
    <source>
        <dbReference type="SAM" id="SignalP"/>
    </source>
</evidence>
<dbReference type="AlphaFoldDB" id="A0A518N309"/>
<organism evidence="2 3">
    <name type="scientific">Luteimonas granuli</name>
    <dbReference type="NCBI Taxonomy" id="1176533"/>
    <lineage>
        <taxon>Bacteria</taxon>
        <taxon>Pseudomonadati</taxon>
        <taxon>Pseudomonadota</taxon>
        <taxon>Gammaproteobacteria</taxon>
        <taxon>Lysobacterales</taxon>
        <taxon>Lysobacteraceae</taxon>
        <taxon>Luteimonas</taxon>
    </lineage>
</organism>
<accession>A0A518N309</accession>
<sequence length="120" mass="12968">MNARLATLAVLSALALPAAAQEDLRIVVNAPPVFVTPQQLAAETGLSERQVRMMVGAHSGSPEYRVNFLRTDKQFRQALGAKRYNDLVAGRPIPLYRQGGDATPARTLVADVAEGEDDPR</sequence>
<evidence type="ECO:0000313" key="2">
    <source>
        <dbReference type="EMBL" id="QDW66282.1"/>
    </source>
</evidence>
<dbReference type="Proteomes" id="UP000316584">
    <property type="component" value="Chromosome"/>
</dbReference>
<protein>
    <submittedName>
        <fullName evidence="2">Uncharacterized protein</fullName>
    </submittedName>
</protein>
<name>A0A518N309_9GAMM</name>
<feature type="signal peptide" evidence="1">
    <location>
        <begin position="1"/>
        <end position="20"/>
    </location>
</feature>
<feature type="chain" id="PRO_5022171212" evidence="1">
    <location>
        <begin position="21"/>
        <end position="120"/>
    </location>
</feature>
<reference evidence="2 3" key="1">
    <citation type="submission" date="2019-07" db="EMBL/GenBank/DDBJ databases">
        <title>Full genome sequence of Luteimonas sp. Gr-4.</title>
        <authorList>
            <person name="Im W.-T."/>
        </authorList>
    </citation>
    <scope>NUCLEOTIDE SEQUENCE [LARGE SCALE GENOMIC DNA]</scope>
    <source>
        <strain evidence="2 3">Gr-4</strain>
    </source>
</reference>
<dbReference type="RefSeq" id="WP_144890878.1">
    <property type="nucleotide sequence ID" value="NZ_CP042218.1"/>
</dbReference>
<keyword evidence="1" id="KW-0732">Signal</keyword>
<dbReference type="OrthoDB" id="5988399at2"/>
<gene>
    <name evidence="2" type="ORF">FPZ22_04720</name>
</gene>
<proteinExistence type="predicted"/>
<evidence type="ECO:0000313" key="3">
    <source>
        <dbReference type="Proteomes" id="UP000316584"/>
    </source>
</evidence>
<keyword evidence="3" id="KW-1185">Reference proteome</keyword>
<dbReference type="KEGG" id="lug:FPZ22_04720"/>
<dbReference type="EMBL" id="CP042218">
    <property type="protein sequence ID" value="QDW66282.1"/>
    <property type="molecule type" value="Genomic_DNA"/>
</dbReference>